<dbReference type="GO" id="GO:0016787">
    <property type="term" value="F:hydrolase activity"/>
    <property type="evidence" value="ECO:0007669"/>
    <property type="project" value="UniProtKB-KW"/>
</dbReference>
<dbReference type="InterPro" id="IPR029069">
    <property type="entry name" value="HotDog_dom_sf"/>
</dbReference>
<dbReference type="Pfam" id="PF03061">
    <property type="entry name" value="4HBT"/>
    <property type="match status" value="1"/>
</dbReference>
<dbReference type="Proteomes" id="UP001596072">
    <property type="component" value="Unassembled WGS sequence"/>
</dbReference>
<dbReference type="SUPFAM" id="SSF54637">
    <property type="entry name" value="Thioesterase/thiol ester dehydrase-isomerase"/>
    <property type="match status" value="1"/>
</dbReference>
<keyword evidence="2" id="KW-0378">Hydrolase</keyword>
<dbReference type="InterPro" id="IPR006683">
    <property type="entry name" value="Thioestr_dom"/>
</dbReference>
<dbReference type="RefSeq" id="WP_206055990.1">
    <property type="nucleotide sequence ID" value="NZ_JBHSNS010000001.1"/>
</dbReference>
<protein>
    <submittedName>
        <fullName evidence="2">Acyl-CoA thioesterase</fullName>
        <ecNumber evidence="2">3.1.2.-</ecNumber>
    </submittedName>
</protein>
<feature type="domain" description="Thioesterase" evidence="1">
    <location>
        <begin position="24"/>
        <end position="97"/>
    </location>
</feature>
<dbReference type="CDD" id="cd00586">
    <property type="entry name" value="4HBT"/>
    <property type="match status" value="1"/>
</dbReference>
<dbReference type="EC" id="3.1.2.-" evidence="2"/>
<evidence type="ECO:0000259" key="1">
    <source>
        <dbReference type="Pfam" id="PF03061"/>
    </source>
</evidence>
<dbReference type="Gene3D" id="3.10.129.10">
    <property type="entry name" value="Hotdog Thioesterase"/>
    <property type="match status" value="1"/>
</dbReference>
<gene>
    <name evidence="2" type="ORF">ACFPQB_03935</name>
</gene>
<name>A0ABW0ZBU5_9ACTN</name>
<comment type="caution">
    <text evidence="2">The sequence shown here is derived from an EMBL/GenBank/DDBJ whole genome shotgun (WGS) entry which is preliminary data.</text>
</comment>
<evidence type="ECO:0000313" key="2">
    <source>
        <dbReference type="EMBL" id="MFC5728052.1"/>
    </source>
</evidence>
<evidence type="ECO:0000313" key="3">
    <source>
        <dbReference type="Proteomes" id="UP001596072"/>
    </source>
</evidence>
<dbReference type="EMBL" id="JBHSNS010000001">
    <property type="protein sequence ID" value="MFC5728052.1"/>
    <property type="molecule type" value="Genomic_DNA"/>
</dbReference>
<organism evidence="2 3">
    <name type="scientific">Nocardioides vastitatis</name>
    <dbReference type="NCBI Taxonomy" id="2568655"/>
    <lineage>
        <taxon>Bacteria</taxon>
        <taxon>Bacillati</taxon>
        <taxon>Actinomycetota</taxon>
        <taxon>Actinomycetes</taxon>
        <taxon>Propionibacteriales</taxon>
        <taxon>Nocardioidaceae</taxon>
        <taxon>Nocardioides</taxon>
    </lineage>
</organism>
<sequence>MTDEQRPTGTFRTRVEWVDTDASGIYHNSTVTRFVEAAEAALMRERGLDGYFPNAPRVRYEADFLAPLRFGQEATATVRLARVGTASMTWEFEVWGETFAGQPRVLAARGSYVTVHTGAGVARGDEARGATPWPAEWVTALGAECRM</sequence>
<keyword evidence="3" id="KW-1185">Reference proteome</keyword>
<proteinExistence type="predicted"/>
<reference evidence="3" key="1">
    <citation type="journal article" date="2019" name="Int. J. Syst. Evol. Microbiol.">
        <title>The Global Catalogue of Microorganisms (GCM) 10K type strain sequencing project: providing services to taxonomists for standard genome sequencing and annotation.</title>
        <authorList>
            <consortium name="The Broad Institute Genomics Platform"/>
            <consortium name="The Broad Institute Genome Sequencing Center for Infectious Disease"/>
            <person name="Wu L."/>
            <person name="Ma J."/>
        </authorList>
    </citation>
    <scope>NUCLEOTIDE SEQUENCE [LARGE SCALE GENOMIC DNA]</scope>
    <source>
        <strain evidence="3">YIM 94188</strain>
    </source>
</reference>
<accession>A0ABW0ZBU5</accession>